<dbReference type="OrthoDB" id="10690107at2759"/>
<sequence>MNFNFEGDGANGINQGSGHFEREIIERASGCTFEEGLNLFRANVARKYKIDLPVQQQTKKATQSETRITQEELLSPNGGQKALQSKSIQHQSESQLVQSMPQIEDDYEEFESNTNQYASEVRDSSTGVPGHQGGNTAYYSEDESEEKKEDTSMTLSAPPQTIEKTDFVKDTFAKFGLSMNLYGQQGPDVSAMSSTNTETKQRSMKVKYLLDSLPDYKFMLESKVSIPQAFFVE</sequence>
<dbReference type="AlphaFoldDB" id="A0A8J8T861"/>
<dbReference type="Proteomes" id="UP000785679">
    <property type="component" value="Unassembled WGS sequence"/>
</dbReference>
<reference evidence="2" key="1">
    <citation type="submission" date="2019-06" db="EMBL/GenBank/DDBJ databases">
        <authorList>
            <person name="Zheng W."/>
        </authorList>
    </citation>
    <scope>NUCLEOTIDE SEQUENCE</scope>
    <source>
        <strain evidence="2">QDHG01</strain>
    </source>
</reference>
<name>A0A8J8T861_HALGN</name>
<proteinExistence type="predicted"/>
<feature type="compositionally biased region" description="Polar residues" evidence="1">
    <location>
        <begin position="55"/>
        <end position="67"/>
    </location>
</feature>
<organism evidence="2 3">
    <name type="scientific">Halteria grandinella</name>
    <dbReference type="NCBI Taxonomy" id="5974"/>
    <lineage>
        <taxon>Eukaryota</taxon>
        <taxon>Sar</taxon>
        <taxon>Alveolata</taxon>
        <taxon>Ciliophora</taxon>
        <taxon>Intramacronucleata</taxon>
        <taxon>Spirotrichea</taxon>
        <taxon>Stichotrichia</taxon>
        <taxon>Sporadotrichida</taxon>
        <taxon>Halteriidae</taxon>
        <taxon>Halteria</taxon>
    </lineage>
</organism>
<evidence type="ECO:0000313" key="2">
    <source>
        <dbReference type="EMBL" id="TNV86072.1"/>
    </source>
</evidence>
<protein>
    <submittedName>
        <fullName evidence="2">Uncharacterized protein</fullName>
    </submittedName>
</protein>
<feature type="region of interest" description="Disordered" evidence="1">
    <location>
        <begin position="55"/>
        <end position="96"/>
    </location>
</feature>
<gene>
    <name evidence="2" type="ORF">FGO68_gene2622</name>
</gene>
<accession>A0A8J8T861</accession>
<dbReference type="EMBL" id="RRYP01001335">
    <property type="protein sequence ID" value="TNV86072.1"/>
    <property type="molecule type" value="Genomic_DNA"/>
</dbReference>
<feature type="compositionally biased region" description="Polar residues" evidence="1">
    <location>
        <begin position="82"/>
        <end position="96"/>
    </location>
</feature>
<feature type="region of interest" description="Disordered" evidence="1">
    <location>
        <begin position="119"/>
        <end position="156"/>
    </location>
</feature>
<evidence type="ECO:0000256" key="1">
    <source>
        <dbReference type="SAM" id="MobiDB-lite"/>
    </source>
</evidence>
<evidence type="ECO:0000313" key="3">
    <source>
        <dbReference type="Proteomes" id="UP000785679"/>
    </source>
</evidence>
<comment type="caution">
    <text evidence="2">The sequence shown here is derived from an EMBL/GenBank/DDBJ whole genome shotgun (WGS) entry which is preliminary data.</text>
</comment>
<keyword evidence="3" id="KW-1185">Reference proteome</keyword>